<name>F9Q9H5_9PAST</name>
<evidence type="ECO:0000256" key="2">
    <source>
        <dbReference type="ARBA" id="ARBA00022692"/>
    </source>
</evidence>
<accession>F9Q9H5</accession>
<evidence type="ECO:0000256" key="3">
    <source>
        <dbReference type="ARBA" id="ARBA00022989"/>
    </source>
</evidence>
<gene>
    <name evidence="5" type="ORF">HMPREF9952_0678</name>
</gene>
<keyword evidence="2" id="KW-0812">Transmembrane</keyword>
<evidence type="ECO:0000256" key="4">
    <source>
        <dbReference type="ARBA" id="ARBA00023136"/>
    </source>
</evidence>
<reference evidence="5 6" key="1">
    <citation type="submission" date="2011-07" db="EMBL/GenBank/DDBJ databases">
        <authorList>
            <person name="Harkins D.M."/>
            <person name="Madupu R."/>
            <person name="Durkin A.S."/>
            <person name="Torralba M."/>
            <person name="Methe B."/>
            <person name="Sutton G.G."/>
            <person name="Nelson K.E."/>
        </authorList>
    </citation>
    <scope>NUCLEOTIDE SEQUENCE [LARGE SCALE GENOMIC DNA]</scope>
    <source>
        <strain evidence="5 6">HK 85</strain>
    </source>
</reference>
<dbReference type="STRING" id="1035188.HMPREF9952_0678"/>
<evidence type="ECO:0000313" key="6">
    <source>
        <dbReference type="Proteomes" id="UP000006235"/>
    </source>
</evidence>
<comment type="subcellular location">
    <subcellularLocation>
        <location evidence="1">Membrane</location>
        <topology evidence="1">Single-pass membrane protein</topology>
    </subcellularLocation>
</comment>
<dbReference type="PANTHER" id="PTHR36985">
    <property type="entry name" value="TRANSLOCATION AND ASSEMBLY MODULE SUBUNIT TAMB"/>
    <property type="match status" value="1"/>
</dbReference>
<dbReference type="AlphaFoldDB" id="F9Q9H5"/>
<proteinExistence type="predicted"/>
<comment type="caution">
    <text evidence="5">The sequence shown here is derived from an EMBL/GenBank/DDBJ whole genome shotgun (WGS) entry which is preliminary data.</text>
</comment>
<keyword evidence="4" id="KW-0472">Membrane</keyword>
<sequence length="182" mass="19988">MPPFFCGIAFLLFLIIALLGGALTNGYGQRGLIKLTDRLMDSLNIGDINGSLGDGLVLNHVQYQSAGIDVDINKIRLQLDLGCLWRTEICLRDLSIETPQIRIDTANLPTTPEEPQQESVSLTKVWLPVSVDVENISLDNLNLLIDQKQINLAHFHTAATLNNEQGLTLLPTDINGVDIFSP</sequence>
<evidence type="ECO:0000313" key="5">
    <source>
        <dbReference type="EMBL" id="EGV05814.1"/>
    </source>
</evidence>
<protein>
    <submittedName>
        <fullName evidence="5">Conserved domain protein</fullName>
    </submittedName>
</protein>
<dbReference type="GO" id="GO:0097347">
    <property type="term" value="C:TAM protein secretion complex"/>
    <property type="evidence" value="ECO:0007669"/>
    <property type="project" value="TreeGrafter"/>
</dbReference>
<dbReference type="Proteomes" id="UP000006235">
    <property type="component" value="Unassembled WGS sequence"/>
</dbReference>
<dbReference type="GO" id="GO:0009306">
    <property type="term" value="P:protein secretion"/>
    <property type="evidence" value="ECO:0007669"/>
    <property type="project" value="TreeGrafter"/>
</dbReference>
<dbReference type="GO" id="GO:0005886">
    <property type="term" value="C:plasma membrane"/>
    <property type="evidence" value="ECO:0007669"/>
    <property type="project" value="TreeGrafter"/>
</dbReference>
<organism evidence="5 6">
    <name type="scientific">Haemophilus pittmaniae HK 85</name>
    <dbReference type="NCBI Taxonomy" id="1035188"/>
    <lineage>
        <taxon>Bacteria</taxon>
        <taxon>Pseudomonadati</taxon>
        <taxon>Pseudomonadota</taxon>
        <taxon>Gammaproteobacteria</taxon>
        <taxon>Pasteurellales</taxon>
        <taxon>Pasteurellaceae</taxon>
        <taxon>Haemophilus</taxon>
    </lineage>
</organism>
<dbReference type="PANTHER" id="PTHR36985:SF1">
    <property type="entry name" value="TRANSLOCATION AND ASSEMBLY MODULE SUBUNIT TAMB"/>
    <property type="match status" value="1"/>
</dbReference>
<keyword evidence="3" id="KW-1133">Transmembrane helix</keyword>
<dbReference type="EMBL" id="AFUV01000014">
    <property type="protein sequence ID" value="EGV05814.1"/>
    <property type="molecule type" value="Genomic_DNA"/>
</dbReference>
<evidence type="ECO:0000256" key="1">
    <source>
        <dbReference type="ARBA" id="ARBA00004167"/>
    </source>
</evidence>